<comment type="similarity">
    <text evidence="2 9">Belongs to the OXA1/ALB3/YidC family.</text>
</comment>
<evidence type="ECO:0000256" key="2">
    <source>
        <dbReference type="ARBA" id="ARBA00009877"/>
    </source>
</evidence>
<dbReference type="CDD" id="cd20069">
    <property type="entry name" value="5TM_Oxa1-like"/>
    <property type="match status" value="1"/>
</dbReference>
<keyword evidence="8 11" id="KW-0472">Membrane</keyword>
<dbReference type="GO" id="GO:0032977">
    <property type="term" value="F:membrane insertase activity"/>
    <property type="evidence" value="ECO:0007669"/>
    <property type="project" value="InterPro"/>
</dbReference>
<dbReference type="NCBIfam" id="TIGR03592">
    <property type="entry name" value="yidC_oxa1_cterm"/>
    <property type="match status" value="1"/>
</dbReference>
<evidence type="ECO:0000256" key="7">
    <source>
        <dbReference type="ARBA" id="ARBA00023128"/>
    </source>
</evidence>
<keyword evidence="7" id="KW-0496">Mitochondrion</keyword>
<feature type="region of interest" description="Disordered" evidence="10">
    <location>
        <begin position="402"/>
        <end position="439"/>
    </location>
</feature>
<accession>A0A8K0NPS4</accession>
<dbReference type="Pfam" id="PF02096">
    <property type="entry name" value="60KD_IMP"/>
    <property type="match status" value="1"/>
</dbReference>
<keyword evidence="3 9" id="KW-0812">Transmembrane</keyword>
<keyword evidence="5" id="KW-0809">Transit peptide</keyword>
<evidence type="ECO:0000256" key="6">
    <source>
        <dbReference type="ARBA" id="ARBA00022989"/>
    </source>
</evidence>
<dbReference type="OrthoDB" id="2148490at2759"/>
<protein>
    <recommendedName>
        <fullName evidence="12">Membrane insertase YidC/Oxa/ALB C-terminal domain-containing protein</fullName>
    </recommendedName>
</protein>
<dbReference type="PANTHER" id="PTHR12428:SF66">
    <property type="entry name" value="MITOCHONDRIAL INNER MEMBRANE PROTEIN OXA1L"/>
    <property type="match status" value="1"/>
</dbReference>
<dbReference type="InterPro" id="IPR001708">
    <property type="entry name" value="YidC/ALB3/OXA1/COX18"/>
</dbReference>
<evidence type="ECO:0000313" key="13">
    <source>
        <dbReference type="EMBL" id="KAG7531250.1"/>
    </source>
</evidence>
<evidence type="ECO:0000256" key="8">
    <source>
        <dbReference type="ARBA" id="ARBA00023136"/>
    </source>
</evidence>
<feature type="transmembrane region" description="Helical" evidence="11">
    <location>
        <begin position="100"/>
        <end position="122"/>
    </location>
</feature>
<name>A0A8K0NPS4_9TREE</name>
<dbReference type="InterPro" id="IPR028055">
    <property type="entry name" value="YidC/Oxa/ALB_C"/>
</dbReference>
<evidence type="ECO:0000256" key="9">
    <source>
        <dbReference type="RuleBase" id="RU003945"/>
    </source>
</evidence>
<evidence type="ECO:0000256" key="11">
    <source>
        <dbReference type="SAM" id="Phobius"/>
    </source>
</evidence>
<feature type="compositionally biased region" description="Basic and acidic residues" evidence="10">
    <location>
        <begin position="417"/>
        <end position="426"/>
    </location>
</feature>
<evidence type="ECO:0000256" key="5">
    <source>
        <dbReference type="ARBA" id="ARBA00022946"/>
    </source>
</evidence>
<organism evidence="13 14">
    <name type="scientific">Filobasidium floriforme</name>
    <dbReference type="NCBI Taxonomy" id="5210"/>
    <lineage>
        <taxon>Eukaryota</taxon>
        <taxon>Fungi</taxon>
        <taxon>Dikarya</taxon>
        <taxon>Basidiomycota</taxon>
        <taxon>Agaricomycotina</taxon>
        <taxon>Tremellomycetes</taxon>
        <taxon>Filobasidiales</taxon>
        <taxon>Filobasidiaceae</taxon>
        <taxon>Filobasidium</taxon>
    </lineage>
</organism>
<evidence type="ECO:0000256" key="4">
    <source>
        <dbReference type="ARBA" id="ARBA00022792"/>
    </source>
</evidence>
<gene>
    <name evidence="13" type="ORF">FFLO_04492</name>
</gene>
<feature type="transmembrane region" description="Helical" evidence="11">
    <location>
        <begin position="224"/>
        <end position="243"/>
    </location>
</feature>
<dbReference type="AlphaFoldDB" id="A0A8K0NPS4"/>
<proteinExistence type="inferred from homology"/>
<dbReference type="EMBL" id="JABELV010000096">
    <property type="protein sequence ID" value="KAG7531250.1"/>
    <property type="molecule type" value="Genomic_DNA"/>
</dbReference>
<feature type="transmembrane region" description="Helical" evidence="11">
    <location>
        <begin position="186"/>
        <end position="204"/>
    </location>
</feature>
<comment type="subcellular location">
    <subcellularLocation>
        <location evidence="9">Membrane</location>
        <topology evidence="9">Multi-pass membrane protein</topology>
    </subcellularLocation>
    <subcellularLocation>
        <location evidence="1">Mitochondrion inner membrane</location>
        <topology evidence="1">Multi-pass membrane protein</topology>
    </subcellularLocation>
</comment>
<reference evidence="13" key="1">
    <citation type="submission" date="2020-04" db="EMBL/GenBank/DDBJ databases">
        <title>Analysis of mating type loci in Filobasidium floriforme.</title>
        <authorList>
            <person name="Nowrousian M."/>
        </authorList>
    </citation>
    <scope>NUCLEOTIDE SEQUENCE</scope>
    <source>
        <strain evidence="13">CBS 6242</strain>
    </source>
</reference>
<evidence type="ECO:0000256" key="1">
    <source>
        <dbReference type="ARBA" id="ARBA00004448"/>
    </source>
</evidence>
<keyword evidence="6 11" id="KW-1133">Transmembrane helix</keyword>
<feature type="domain" description="Membrane insertase YidC/Oxa/ALB C-terminal" evidence="12">
    <location>
        <begin position="102"/>
        <end position="298"/>
    </location>
</feature>
<dbReference type="Proteomes" id="UP000812966">
    <property type="component" value="Unassembled WGS sequence"/>
</dbReference>
<dbReference type="PANTHER" id="PTHR12428">
    <property type="entry name" value="OXA1"/>
    <property type="match status" value="1"/>
</dbReference>
<dbReference type="GO" id="GO:0032979">
    <property type="term" value="P:protein insertion into mitochondrial inner membrane from matrix"/>
    <property type="evidence" value="ECO:0007669"/>
    <property type="project" value="TreeGrafter"/>
</dbReference>
<evidence type="ECO:0000313" key="14">
    <source>
        <dbReference type="Proteomes" id="UP000812966"/>
    </source>
</evidence>
<keyword evidence="4" id="KW-0999">Mitochondrion inner membrane</keyword>
<sequence>MPTSVSSTSNLPPAPKADGYTDTDPSLILPQPPATADVPTIESLIAANPDNIADVLASPEAVHAAMKIGDLKLMGLTHGVLNPAGWIRDALEAIHVGMGIPWWGTIMITTACLRLALFPLVVRMQAHNSRMSAIQDQQKVLMEKMTEAKGRGDQQAGQVYAAQLAQLWKEHDVHPVRSLGLPMLQMPLFLAFFFAIRKLVALPVPQLKEGGLAWFTDLTVADPYYILPVTSMALTLAVMQMGADGTGSNKSRQNQHTINVFRVATVLAIPFVAHMASALTFYWTFSNSLTLLQAFILRQKAFKKLFKIKEPPTVPLPPGYKPRPPPTLRDTLKEGKEWFLKRTRDEQERQLKMRMAARKGDKKAVEKSTLQHTEVIRETSASTETTGAPASVMDAVDRSVFQEPAPLQKSTVKRGGRVVDQEKEARVAAARARRARQGR</sequence>
<evidence type="ECO:0000256" key="3">
    <source>
        <dbReference type="ARBA" id="ARBA00022692"/>
    </source>
</evidence>
<feature type="transmembrane region" description="Helical" evidence="11">
    <location>
        <begin position="263"/>
        <end position="285"/>
    </location>
</feature>
<dbReference type="GO" id="GO:0005743">
    <property type="term" value="C:mitochondrial inner membrane"/>
    <property type="evidence" value="ECO:0007669"/>
    <property type="project" value="UniProtKB-SubCell"/>
</dbReference>
<feature type="region of interest" description="Disordered" evidence="10">
    <location>
        <begin position="1"/>
        <end position="32"/>
    </location>
</feature>
<feature type="compositionally biased region" description="Polar residues" evidence="10">
    <location>
        <begin position="1"/>
        <end position="11"/>
    </location>
</feature>
<keyword evidence="14" id="KW-1185">Reference proteome</keyword>
<evidence type="ECO:0000256" key="10">
    <source>
        <dbReference type="SAM" id="MobiDB-lite"/>
    </source>
</evidence>
<evidence type="ECO:0000259" key="12">
    <source>
        <dbReference type="Pfam" id="PF02096"/>
    </source>
</evidence>
<comment type="caution">
    <text evidence="13">The sequence shown here is derived from an EMBL/GenBank/DDBJ whole genome shotgun (WGS) entry which is preliminary data.</text>
</comment>